<keyword evidence="2" id="KW-1185">Reference proteome</keyword>
<reference evidence="1" key="1">
    <citation type="journal article" date="2020" name="Stud. Mycol.">
        <title>101 Dothideomycetes genomes: a test case for predicting lifestyles and emergence of pathogens.</title>
        <authorList>
            <person name="Haridas S."/>
            <person name="Albert R."/>
            <person name="Binder M."/>
            <person name="Bloem J."/>
            <person name="Labutti K."/>
            <person name="Salamov A."/>
            <person name="Andreopoulos B."/>
            <person name="Baker S."/>
            <person name="Barry K."/>
            <person name="Bills G."/>
            <person name="Bluhm B."/>
            <person name="Cannon C."/>
            <person name="Castanera R."/>
            <person name="Culley D."/>
            <person name="Daum C."/>
            <person name="Ezra D."/>
            <person name="Gonzalez J."/>
            <person name="Henrissat B."/>
            <person name="Kuo A."/>
            <person name="Liang C."/>
            <person name="Lipzen A."/>
            <person name="Lutzoni F."/>
            <person name="Magnuson J."/>
            <person name="Mondo S."/>
            <person name="Nolan M."/>
            <person name="Ohm R."/>
            <person name="Pangilinan J."/>
            <person name="Park H.-J."/>
            <person name="Ramirez L."/>
            <person name="Alfaro M."/>
            <person name="Sun H."/>
            <person name="Tritt A."/>
            <person name="Yoshinaga Y."/>
            <person name="Zwiers L.-H."/>
            <person name="Turgeon B."/>
            <person name="Goodwin S."/>
            <person name="Spatafora J."/>
            <person name="Crous P."/>
            <person name="Grigoriev I."/>
        </authorList>
    </citation>
    <scope>NUCLEOTIDE SEQUENCE</scope>
    <source>
        <strain evidence="1">Tuck. ex Michener</strain>
    </source>
</reference>
<dbReference type="Proteomes" id="UP000800092">
    <property type="component" value="Unassembled WGS sequence"/>
</dbReference>
<dbReference type="OrthoDB" id="3791855at2759"/>
<proteinExistence type="predicted"/>
<evidence type="ECO:0000313" key="1">
    <source>
        <dbReference type="EMBL" id="KAF2230816.1"/>
    </source>
</evidence>
<name>A0A6A6GYE5_VIRVR</name>
<dbReference type="AlphaFoldDB" id="A0A6A6GYE5"/>
<feature type="non-terminal residue" evidence="1">
    <location>
        <position position="1"/>
    </location>
</feature>
<sequence>TTALCPPIDANESGVRPSSPFELTSTWFVSSSNFTTASFPRLDANESGSGVRPKRSFELSSTWFVVSSNFTTASCPSIEANESGERPISSFE</sequence>
<dbReference type="EMBL" id="ML991835">
    <property type="protein sequence ID" value="KAF2230816.1"/>
    <property type="molecule type" value="Genomic_DNA"/>
</dbReference>
<organism evidence="1 2">
    <name type="scientific">Viridothelium virens</name>
    <name type="common">Speckled blister lichen</name>
    <name type="synonym">Trypethelium virens</name>
    <dbReference type="NCBI Taxonomy" id="1048519"/>
    <lineage>
        <taxon>Eukaryota</taxon>
        <taxon>Fungi</taxon>
        <taxon>Dikarya</taxon>
        <taxon>Ascomycota</taxon>
        <taxon>Pezizomycotina</taxon>
        <taxon>Dothideomycetes</taxon>
        <taxon>Dothideomycetes incertae sedis</taxon>
        <taxon>Trypetheliales</taxon>
        <taxon>Trypetheliaceae</taxon>
        <taxon>Viridothelium</taxon>
    </lineage>
</organism>
<feature type="non-terminal residue" evidence="1">
    <location>
        <position position="92"/>
    </location>
</feature>
<accession>A0A6A6GYE5</accession>
<gene>
    <name evidence="1" type="ORF">EV356DRAFT_423686</name>
</gene>
<evidence type="ECO:0000313" key="2">
    <source>
        <dbReference type="Proteomes" id="UP000800092"/>
    </source>
</evidence>
<protein>
    <submittedName>
        <fullName evidence="1">Uncharacterized protein</fullName>
    </submittedName>
</protein>